<keyword evidence="2 7" id="KW-0812">Transmembrane</keyword>
<dbReference type="Proteomes" id="UP000447873">
    <property type="component" value="Unassembled WGS sequence"/>
</dbReference>
<gene>
    <name evidence="9" type="ORF">EG328_004309</name>
</gene>
<keyword evidence="3 7" id="KW-1133">Transmembrane helix</keyword>
<dbReference type="InterPro" id="IPR049326">
    <property type="entry name" value="Rhodopsin_dom_fungi"/>
</dbReference>
<organism evidence="9 10">
    <name type="scientific">Venturia inaequalis</name>
    <name type="common">Apple scab fungus</name>
    <dbReference type="NCBI Taxonomy" id="5025"/>
    <lineage>
        <taxon>Eukaryota</taxon>
        <taxon>Fungi</taxon>
        <taxon>Dikarya</taxon>
        <taxon>Ascomycota</taxon>
        <taxon>Pezizomycotina</taxon>
        <taxon>Dothideomycetes</taxon>
        <taxon>Pleosporomycetidae</taxon>
        <taxon>Venturiales</taxon>
        <taxon>Venturiaceae</taxon>
        <taxon>Venturia</taxon>
    </lineage>
</organism>
<dbReference type="EMBL" id="WNWS01000239">
    <property type="protein sequence ID" value="KAE9973570.1"/>
    <property type="molecule type" value="Genomic_DNA"/>
</dbReference>
<comment type="similarity">
    <text evidence="5">Belongs to the SAT4 family.</text>
</comment>
<evidence type="ECO:0000256" key="3">
    <source>
        <dbReference type="ARBA" id="ARBA00022989"/>
    </source>
</evidence>
<feature type="compositionally biased region" description="Polar residues" evidence="6">
    <location>
        <begin position="276"/>
        <end position="287"/>
    </location>
</feature>
<dbReference type="PANTHER" id="PTHR33048:SF96">
    <property type="entry name" value="INTEGRAL MEMBRANE PROTEIN"/>
    <property type="match status" value="1"/>
</dbReference>
<evidence type="ECO:0000256" key="4">
    <source>
        <dbReference type="ARBA" id="ARBA00023136"/>
    </source>
</evidence>
<feature type="transmembrane region" description="Helical" evidence="7">
    <location>
        <begin position="41"/>
        <end position="64"/>
    </location>
</feature>
<comment type="subcellular location">
    <subcellularLocation>
        <location evidence="1">Membrane</location>
        <topology evidence="1">Multi-pass membrane protein</topology>
    </subcellularLocation>
</comment>
<reference evidence="9 10" key="1">
    <citation type="submission" date="2018-12" db="EMBL/GenBank/DDBJ databases">
        <title>Venturia inaequalis Genome Resource.</title>
        <authorList>
            <person name="Lichtner F.J."/>
        </authorList>
    </citation>
    <scope>NUCLEOTIDE SEQUENCE [LARGE SCALE GENOMIC DNA]</scope>
    <source>
        <strain evidence="9 10">120213</strain>
    </source>
</reference>
<evidence type="ECO:0000313" key="9">
    <source>
        <dbReference type="EMBL" id="KAE9973570.1"/>
    </source>
</evidence>
<name>A0A8H3YTV5_VENIN</name>
<dbReference type="GO" id="GO:0016020">
    <property type="term" value="C:membrane"/>
    <property type="evidence" value="ECO:0007669"/>
    <property type="project" value="UniProtKB-SubCell"/>
</dbReference>
<dbReference type="Pfam" id="PF20684">
    <property type="entry name" value="Fung_rhodopsin"/>
    <property type="match status" value="1"/>
</dbReference>
<proteinExistence type="inferred from homology"/>
<evidence type="ECO:0000256" key="5">
    <source>
        <dbReference type="ARBA" id="ARBA00038359"/>
    </source>
</evidence>
<evidence type="ECO:0000256" key="1">
    <source>
        <dbReference type="ARBA" id="ARBA00004141"/>
    </source>
</evidence>
<evidence type="ECO:0000256" key="6">
    <source>
        <dbReference type="SAM" id="MobiDB-lite"/>
    </source>
</evidence>
<dbReference type="AlphaFoldDB" id="A0A8H3YTV5"/>
<dbReference type="PANTHER" id="PTHR33048">
    <property type="entry name" value="PTH11-LIKE INTEGRAL MEMBRANE PROTEIN (AFU_ORTHOLOGUE AFUA_5G11245)"/>
    <property type="match status" value="1"/>
</dbReference>
<dbReference type="InterPro" id="IPR052337">
    <property type="entry name" value="SAT4-like"/>
</dbReference>
<feature type="region of interest" description="Disordered" evidence="6">
    <location>
        <begin position="275"/>
        <end position="401"/>
    </location>
</feature>
<feature type="transmembrane region" description="Helical" evidence="7">
    <location>
        <begin position="84"/>
        <end position="111"/>
    </location>
</feature>
<evidence type="ECO:0000259" key="8">
    <source>
        <dbReference type="Pfam" id="PF20684"/>
    </source>
</evidence>
<evidence type="ECO:0000256" key="7">
    <source>
        <dbReference type="SAM" id="Phobius"/>
    </source>
</evidence>
<keyword evidence="4 7" id="KW-0472">Membrane</keyword>
<feature type="transmembrane region" description="Helical" evidence="7">
    <location>
        <begin position="6"/>
        <end position="29"/>
    </location>
</feature>
<comment type="caution">
    <text evidence="9">The sequence shown here is derived from an EMBL/GenBank/DDBJ whole genome shotgun (WGS) entry which is preliminary data.</text>
</comment>
<evidence type="ECO:0000313" key="10">
    <source>
        <dbReference type="Proteomes" id="UP000447873"/>
    </source>
</evidence>
<feature type="transmembrane region" description="Helical" evidence="7">
    <location>
        <begin position="201"/>
        <end position="220"/>
    </location>
</feature>
<feature type="transmembrane region" description="Helical" evidence="7">
    <location>
        <begin position="169"/>
        <end position="189"/>
    </location>
</feature>
<dbReference type="OrthoDB" id="3923077at2759"/>
<feature type="domain" description="Rhodopsin" evidence="8">
    <location>
        <begin position="25"/>
        <end position="265"/>
    </location>
</feature>
<evidence type="ECO:0000256" key="2">
    <source>
        <dbReference type="ARBA" id="ARBA00022692"/>
    </source>
</evidence>
<accession>A0A8H3YTV5</accession>
<feature type="compositionally biased region" description="Polar residues" evidence="6">
    <location>
        <begin position="297"/>
        <end position="308"/>
    </location>
</feature>
<sequence length="497" mass="54642">MEDRSTQVLSVTLVFIILAWISVGLRVYVRGFMLRAFALDDWLIVLTLVLYTGLAVCLFAGVAHGTGKHVYNLTPHDAETAMHLWWFCELLYILSSMVMKVSVGAFLLRICTKRTHVWIIRSIMLYTVLFGGAYFFLATFQCRPISAWWKLTSGHRSCLGPAIVLGTSYTSAALNSVADWTFGILPYFIVRDLDLPRKQKVLIAIILGFAAIGSLATLIRMPFIVNLTNTDDFLYATVDIAVWSIVEPGVGIAATCAATLRPLLQPLVRGRPGWCTKTSGHSKSPPCSCSGPDKPQVSRSHAFSQPHSMPTLRPDYVGHYSKITSSAEQSFGPADRDNKEPPRSTQPVKYGMTSSKDDYAPKSTTTATTKEVTSDGARSTDDIQALPIWNDSHKHSRMPSKPTKIYASQDQRRFLGLSNGHKGLGFDGASLESMGITKSIEVTFSEEIELDDADGLGKSLEDGIWEQENGKSNATSSLSLNTRDMVGQGYTWSTSVD</sequence>
<feature type="transmembrane region" description="Helical" evidence="7">
    <location>
        <begin position="123"/>
        <end position="149"/>
    </location>
</feature>
<protein>
    <recommendedName>
        <fullName evidence="8">Rhodopsin domain-containing protein</fullName>
    </recommendedName>
</protein>